<sequence>MLGLTFWKQTLGIEHIGRDTSLAVVDRRRVLRRRFGALLVIAAIFAAVAVALGSPVVGLTVYLAATVPLIFFSS</sequence>
<protein>
    <submittedName>
        <fullName evidence="2">Uncharacterized protein</fullName>
    </submittedName>
</protein>
<name>A0A494X4H5_9BURK</name>
<evidence type="ECO:0000256" key="1">
    <source>
        <dbReference type="SAM" id="Phobius"/>
    </source>
</evidence>
<evidence type="ECO:0000313" key="3">
    <source>
        <dbReference type="Proteomes" id="UP000280434"/>
    </source>
</evidence>
<feature type="transmembrane region" description="Helical" evidence="1">
    <location>
        <begin position="37"/>
        <end position="65"/>
    </location>
</feature>
<dbReference type="AlphaFoldDB" id="A0A494X4H5"/>
<evidence type="ECO:0000313" key="2">
    <source>
        <dbReference type="EMBL" id="RKP44581.1"/>
    </source>
</evidence>
<accession>A0A494X4H5</accession>
<keyword evidence="1" id="KW-1133">Transmembrane helix</keyword>
<dbReference type="Proteomes" id="UP000280434">
    <property type="component" value="Unassembled WGS sequence"/>
</dbReference>
<organism evidence="2 3">
    <name type="scientific">Trinickia fusca</name>
    <dbReference type="NCBI Taxonomy" id="2419777"/>
    <lineage>
        <taxon>Bacteria</taxon>
        <taxon>Pseudomonadati</taxon>
        <taxon>Pseudomonadota</taxon>
        <taxon>Betaproteobacteria</taxon>
        <taxon>Burkholderiales</taxon>
        <taxon>Burkholderiaceae</taxon>
        <taxon>Trinickia</taxon>
    </lineage>
</organism>
<keyword evidence="1" id="KW-0812">Transmembrane</keyword>
<gene>
    <name evidence="2" type="ORF">D7S89_22145</name>
</gene>
<proteinExistence type="predicted"/>
<keyword evidence="1" id="KW-0472">Membrane</keyword>
<keyword evidence="3" id="KW-1185">Reference proteome</keyword>
<dbReference type="RefSeq" id="WP_121281004.1">
    <property type="nucleotide sequence ID" value="NZ_RBZV01000012.1"/>
</dbReference>
<reference evidence="2 3" key="1">
    <citation type="submission" date="2018-10" db="EMBL/GenBank/DDBJ databases">
        <title>Paraburkholderia sp. 7MK8-2, isolated from soil.</title>
        <authorList>
            <person name="Gao Z.-H."/>
            <person name="Qiu L.-H."/>
        </authorList>
    </citation>
    <scope>NUCLEOTIDE SEQUENCE [LARGE SCALE GENOMIC DNA]</scope>
    <source>
        <strain evidence="2 3">7MK8-2</strain>
    </source>
</reference>
<dbReference type="EMBL" id="RBZV01000012">
    <property type="protein sequence ID" value="RKP44581.1"/>
    <property type="molecule type" value="Genomic_DNA"/>
</dbReference>
<comment type="caution">
    <text evidence="2">The sequence shown here is derived from an EMBL/GenBank/DDBJ whole genome shotgun (WGS) entry which is preliminary data.</text>
</comment>